<feature type="transmembrane region" description="Helical" evidence="6">
    <location>
        <begin position="623"/>
        <end position="643"/>
    </location>
</feature>
<gene>
    <name evidence="7" type="ORF">KP79_PYT13738</name>
</gene>
<keyword evidence="4 6" id="KW-1133">Transmembrane helix</keyword>
<dbReference type="EMBL" id="NEDP02001767">
    <property type="protein sequence ID" value="OWF52547.1"/>
    <property type="molecule type" value="Genomic_DNA"/>
</dbReference>
<feature type="transmembrane region" description="Helical" evidence="6">
    <location>
        <begin position="416"/>
        <end position="435"/>
    </location>
</feature>
<organism evidence="7 8">
    <name type="scientific">Mizuhopecten yessoensis</name>
    <name type="common">Japanese scallop</name>
    <name type="synonym">Patinopecten yessoensis</name>
    <dbReference type="NCBI Taxonomy" id="6573"/>
    <lineage>
        <taxon>Eukaryota</taxon>
        <taxon>Metazoa</taxon>
        <taxon>Spiralia</taxon>
        <taxon>Lophotrochozoa</taxon>
        <taxon>Mollusca</taxon>
        <taxon>Bivalvia</taxon>
        <taxon>Autobranchia</taxon>
        <taxon>Pteriomorphia</taxon>
        <taxon>Pectinida</taxon>
        <taxon>Pectinoidea</taxon>
        <taxon>Pectinidae</taxon>
        <taxon>Mizuhopecten</taxon>
    </lineage>
</organism>
<feature type="transmembrane region" description="Helical" evidence="6">
    <location>
        <begin position="261"/>
        <end position="285"/>
    </location>
</feature>
<feature type="transmembrane region" description="Helical" evidence="6">
    <location>
        <begin position="335"/>
        <end position="354"/>
    </location>
</feature>
<evidence type="ECO:0000256" key="4">
    <source>
        <dbReference type="ARBA" id="ARBA00022989"/>
    </source>
</evidence>
<comment type="similarity">
    <text evidence="2 6">Belongs to the multi antimicrobial extrusion (MATE) (TC 2.A.66.1) family.</text>
</comment>
<dbReference type="GO" id="GO:0016020">
    <property type="term" value="C:membrane"/>
    <property type="evidence" value="ECO:0007669"/>
    <property type="project" value="UniProtKB-SubCell"/>
</dbReference>
<evidence type="ECO:0000313" key="8">
    <source>
        <dbReference type="Proteomes" id="UP000242188"/>
    </source>
</evidence>
<evidence type="ECO:0000256" key="6">
    <source>
        <dbReference type="RuleBase" id="RU004914"/>
    </source>
</evidence>
<feature type="transmembrane region" description="Helical" evidence="6">
    <location>
        <begin position="291"/>
        <end position="315"/>
    </location>
</feature>
<feature type="transmembrane region" description="Helical" evidence="6">
    <location>
        <begin position="190"/>
        <end position="213"/>
    </location>
</feature>
<dbReference type="GO" id="GO:1990961">
    <property type="term" value="P:xenobiotic detoxification by transmembrane export across the plasma membrane"/>
    <property type="evidence" value="ECO:0007669"/>
    <property type="project" value="InterPro"/>
</dbReference>
<feature type="transmembrane region" description="Helical" evidence="6">
    <location>
        <begin position="487"/>
        <end position="507"/>
    </location>
</feature>
<evidence type="ECO:0000256" key="3">
    <source>
        <dbReference type="ARBA" id="ARBA00022692"/>
    </source>
</evidence>
<evidence type="ECO:0000256" key="5">
    <source>
        <dbReference type="ARBA" id="ARBA00023136"/>
    </source>
</evidence>
<dbReference type="InterPro" id="IPR002528">
    <property type="entry name" value="MATE_fam"/>
</dbReference>
<dbReference type="PANTHER" id="PTHR11206">
    <property type="entry name" value="MULTIDRUG RESISTANCE PROTEIN"/>
    <property type="match status" value="1"/>
</dbReference>
<feature type="transmembrane region" description="Helical" evidence="6">
    <location>
        <begin position="513"/>
        <end position="536"/>
    </location>
</feature>
<feature type="transmembrane region" description="Helical" evidence="6">
    <location>
        <begin position="374"/>
        <end position="396"/>
    </location>
</feature>
<dbReference type="Pfam" id="PF01554">
    <property type="entry name" value="MatE"/>
    <property type="match status" value="2"/>
</dbReference>
<keyword evidence="5 6" id="KW-0472">Membrane</keyword>
<keyword evidence="3 6" id="KW-0812">Transmembrane</keyword>
<proteinExistence type="inferred from homology"/>
<evidence type="ECO:0000256" key="2">
    <source>
        <dbReference type="ARBA" id="ARBA00010199"/>
    </source>
</evidence>
<protein>
    <recommendedName>
        <fullName evidence="6">Multidrug and toxin extrusion protein</fullName>
    </recommendedName>
</protein>
<accession>A0A210QUZ8</accession>
<keyword evidence="8" id="KW-1185">Reference proteome</keyword>
<dbReference type="GO" id="GO:0042910">
    <property type="term" value="F:xenobiotic transmembrane transporter activity"/>
    <property type="evidence" value="ECO:0007669"/>
    <property type="project" value="InterPro"/>
</dbReference>
<dbReference type="GO" id="GO:0015297">
    <property type="term" value="F:antiporter activity"/>
    <property type="evidence" value="ECO:0007669"/>
    <property type="project" value="InterPro"/>
</dbReference>
<feature type="transmembrane region" description="Helical" evidence="6">
    <location>
        <begin position="233"/>
        <end position="249"/>
    </location>
</feature>
<evidence type="ECO:0000256" key="1">
    <source>
        <dbReference type="ARBA" id="ARBA00004141"/>
    </source>
</evidence>
<dbReference type="Proteomes" id="UP000242188">
    <property type="component" value="Unassembled WGS sequence"/>
</dbReference>
<comment type="subcellular location">
    <subcellularLocation>
        <location evidence="1">Membrane</location>
        <topology evidence="1">Multi-pass membrane protein</topology>
    </subcellularLocation>
</comment>
<dbReference type="NCBIfam" id="TIGR00797">
    <property type="entry name" value="matE"/>
    <property type="match status" value="1"/>
</dbReference>
<dbReference type="InterPro" id="IPR045069">
    <property type="entry name" value="MATE_euk"/>
</dbReference>
<sequence length="739" mass="81774">MDDSSCQEDQQARQSFMVKSVSGEFDSGDHMEETEMTTPLTLFTDDITPVGGREHSLDHLAFLPRGDQRISCRAMMGAQYRQIVQWCRGNWHCPMRVTSLYEKLFPFGCKDELKEQVKIAWPIVGVMATQYINILVSLIYCGHLGTAQLAALALTTTVINVSSNSVMLGLASACDTLFSQTFGSKNKHRVGIIVQRSIVILSLCCLPCCAILINTEHIMNYIGQDPRVARLGGKYALIYIAGLPAVAYSDILSKYLQAQCIVIPSLVIGIAANFLNVGFHAFFLFMLQLGIVGASISVTLTHWSIFLLHVTYIIITRTYEDTWTGFSVECFYDWWLFLTLAVPGLFMVCLEWWSHEIIMFCVGLVGVDQLASHSIAYTMASMAFMLPLGLSVAASVRVGNHLGTANPCKALTASRVSILIAVTVATVSAITFLALKNIIPYLFTNDWTVVALASRLMMQVALFELFDQVQAACSGVIRGIGLQKFGAITNFVSYYLVALPLGIPLLLETSLAVSGAWWAVILSAALQSLVFLVRILSTNWELESEKAQIRAGVAEGLPKHPSRGQSLGTITLQEDNLSTDTQELMEADHLTLSDTSSHRSDDSLSQQPTVCTNDLVNVLLTRFAVLFSFLVILVGAILLKVYLDGLASFLNCVVINATNLNMTYMNGELYNNHTVTLSDLDWKVLNMTYMYEMEHNWNQTFVYCSGVIKDFTNDVSWPMYNNTRLFGGLHPHMPTRPIG</sequence>
<name>A0A210QUZ8_MIZYE</name>
<dbReference type="CDD" id="cd13132">
    <property type="entry name" value="MATE_eukaryotic"/>
    <property type="match status" value="1"/>
</dbReference>
<comment type="caution">
    <text evidence="7">The sequence shown here is derived from an EMBL/GenBank/DDBJ whole genome shotgun (WGS) entry which is preliminary data.</text>
</comment>
<dbReference type="STRING" id="6573.A0A210QUZ8"/>
<reference evidence="7 8" key="1">
    <citation type="journal article" date="2017" name="Nat. Ecol. Evol.">
        <title>Scallop genome provides insights into evolution of bilaterian karyotype and development.</title>
        <authorList>
            <person name="Wang S."/>
            <person name="Zhang J."/>
            <person name="Jiao W."/>
            <person name="Li J."/>
            <person name="Xun X."/>
            <person name="Sun Y."/>
            <person name="Guo X."/>
            <person name="Huan P."/>
            <person name="Dong B."/>
            <person name="Zhang L."/>
            <person name="Hu X."/>
            <person name="Sun X."/>
            <person name="Wang J."/>
            <person name="Zhao C."/>
            <person name="Wang Y."/>
            <person name="Wang D."/>
            <person name="Huang X."/>
            <person name="Wang R."/>
            <person name="Lv J."/>
            <person name="Li Y."/>
            <person name="Zhang Z."/>
            <person name="Liu B."/>
            <person name="Lu W."/>
            <person name="Hui Y."/>
            <person name="Liang J."/>
            <person name="Zhou Z."/>
            <person name="Hou R."/>
            <person name="Li X."/>
            <person name="Liu Y."/>
            <person name="Li H."/>
            <person name="Ning X."/>
            <person name="Lin Y."/>
            <person name="Zhao L."/>
            <person name="Xing Q."/>
            <person name="Dou J."/>
            <person name="Li Y."/>
            <person name="Mao J."/>
            <person name="Guo H."/>
            <person name="Dou H."/>
            <person name="Li T."/>
            <person name="Mu C."/>
            <person name="Jiang W."/>
            <person name="Fu Q."/>
            <person name="Fu X."/>
            <person name="Miao Y."/>
            <person name="Liu J."/>
            <person name="Yu Q."/>
            <person name="Li R."/>
            <person name="Liao H."/>
            <person name="Li X."/>
            <person name="Kong Y."/>
            <person name="Jiang Z."/>
            <person name="Chourrout D."/>
            <person name="Li R."/>
            <person name="Bao Z."/>
        </authorList>
    </citation>
    <scope>NUCLEOTIDE SEQUENCE [LARGE SCALE GENOMIC DNA]</scope>
    <source>
        <strain evidence="7 8">PY_sf001</strain>
    </source>
</reference>
<dbReference type="AlphaFoldDB" id="A0A210QUZ8"/>
<dbReference type="OrthoDB" id="6111737at2759"/>
<evidence type="ECO:0000313" key="7">
    <source>
        <dbReference type="EMBL" id="OWF52547.1"/>
    </source>
</evidence>